<comment type="caution">
    <text evidence="1">The sequence shown here is derived from an EMBL/GenBank/DDBJ whole genome shotgun (WGS) entry which is preliminary data.</text>
</comment>
<gene>
    <name evidence="1" type="ORF">CPB84DRAFT_912165</name>
</gene>
<proteinExistence type="predicted"/>
<evidence type="ECO:0000313" key="2">
    <source>
        <dbReference type="Proteomes" id="UP000724874"/>
    </source>
</evidence>
<evidence type="ECO:0000313" key="1">
    <source>
        <dbReference type="EMBL" id="KAF8901925.1"/>
    </source>
</evidence>
<dbReference type="AlphaFoldDB" id="A0A9P5NRZ0"/>
<keyword evidence="2" id="KW-1185">Reference proteome</keyword>
<sequence length="154" mass="18060">MFLPRRWRTFPRAEEIFHFKPIRDLIDAPTHCTITAQHFAQAMLNLSDFLESLMEAKTWRYFQLMQESLPGDIKVAPRQVPLQVAMQSLSLATAVFECRQTIKIRTHRHPFIITGLEELLSHHCDVEDSDDEDVYRPSTHKITFSHWAPNQQES</sequence>
<reference evidence="1" key="1">
    <citation type="submission" date="2020-11" db="EMBL/GenBank/DDBJ databases">
        <authorList>
            <consortium name="DOE Joint Genome Institute"/>
            <person name="Ahrendt S."/>
            <person name="Riley R."/>
            <person name="Andreopoulos W."/>
            <person name="LaButti K."/>
            <person name="Pangilinan J."/>
            <person name="Ruiz-duenas F.J."/>
            <person name="Barrasa J.M."/>
            <person name="Sanchez-Garcia M."/>
            <person name="Camarero S."/>
            <person name="Miyauchi S."/>
            <person name="Serrano A."/>
            <person name="Linde D."/>
            <person name="Babiker R."/>
            <person name="Drula E."/>
            <person name="Ayuso-Fernandez I."/>
            <person name="Pacheco R."/>
            <person name="Padilla G."/>
            <person name="Ferreira P."/>
            <person name="Barriuso J."/>
            <person name="Kellner H."/>
            <person name="Castanera R."/>
            <person name="Alfaro M."/>
            <person name="Ramirez L."/>
            <person name="Pisabarro A.G."/>
            <person name="Kuo A."/>
            <person name="Tritt A."/>
            <person name="Lipzen A."/>
            <person name="He G."/>
            <person name="Yan M."/>
            <person name="Ng V."/>
            <person name="Cullen D."/>
            <person name="Martin F."/>
            <person name="Rosso M.-N."/>
            <person name="Henrissat B."/>
            <person name="Hibbett D."/>
            <person name="Martinez A.T."/>
            <person name="Grigoriev I.V."/>
        </authorList>
    </citation>
    <scope>NUCLEOTIDE SEQUENCE</scope>
    <source>
        <strain evidence="1">AH 44721</strain>
    </source>
</reference>
<protein>
    <submittedName>
        <fullName evidence="1">Uncharacterized protein</fullName>
    </submittedName>
</protein>
<dbReference type="Proteomes" id="UP000724874">
    <property type="component" value="Unassembled WGS sequence"/>
</dbReference>
<name>A0A9P5NRZ0_GYMJU</name>
<organism evidence="1 2">
    <name type="scientific">Gymnopilus junonius</name>
    <name type="common">Spectacular rustgill mushroom</name>
    <name type="synonym">Gymnopilus spectabilis subsp. junonius</name>
    <dbReference type="NCBI Taxonomy" id="109634"/>
    <lineage>
        <taxon>Eukaryota</taxon>
        <taxon>Fungi</taxon>
        <taxon>Dikarya</taxon>
        <taxon>Basidiomycota</taxon>
        <taxon>Agaricomycotina</taxon>
        <taxon>Agaricomycetes</taxon>
        <taxon>Agaricomycetidae</taxon>
        <taxon>Agaricales</taxon>
        <taxon>Agaricineae</taxon>
        <taxon>Hymenogastraceae</taxon>
        <taxon>Gymnopilus</taxon>
    </lineage>
</organism>
<accession>A0A9P5NRZ0</accession>
<dbReference type="EMBL" id="JADNYJ010000039">
    <property type="protein sequence ID" value="KAF8901925.1"/>
    <property type="molecule type" value="Genomic_DNA"/>
</dbReference>